<dbReference type="AlphaFoldDB" id="A0A8K0RJ41"/>
<comment type="caution">
    <text evidence="2">The sequence shown here is derived from an EMBL/GenBank/DDBJ whole genome shotgun (WGS) entry which is preliminary data.</text>
</comment>
<evidence type="ECO:0000256" key="1">
    <source>
        <dbReference type="SAM" id="SignalP"/>
    </source>
</evidence>
<dbReference type="EMBL" id="JAGMVJ010000001">
    <property type="protein sequence ID" value="KAH7095419.1"/>
    <property type="molecule type" value="Genomic_DNA"/>
</dbReference>
<organism evidence="2 3">
    <name type="scientific">Paraphoma chrysanthemicola</name>
    <dbReference type="NCBI Taxonomy" id="798071"/>
    <lineage>
        <taxon>Eukaryota</taxon>
        <taxon>Fungi</taxon>
        <taxon>Dikarya</taxon>
        <taxon>Ascomycota</taxon>
        <taxon>Pezizomycotina</taxon>
        <taxon>Dothideomycetes</taxon>
        <taxon>Pleosporomycetidae</taxon>
        <taxon>Pleosporales</taxon>
        <taxon>Pleosporineae</taxon>
        <taxon>Phaeosphaeriaceae</taxon>
        <taxon>Paraphoma</taxon>
    </lineage>
</organism>
<feature type="signal peptide" evidence="1">
    <location>
        <begin position="1"/>
        <end position="19"/>
    </location>
</feature>
<reference evidence="2" key="1">
    <citation type="journal article" date="2021" name="Nat. Commun.">
        <title>Genetic determinants of endophytism in the Arabidopsis root mycobiome.</title>
        <authorList>
            <person name="Mesny F."/>
            <person name="Miyauchi S."/>
            <person name="Thiergart T."/>
            <person name="Pickel B."/>
            <person name="Atanasova L."/>
            <person name="Karlsson M."/>
            <person name="Huettel B."/>
            <person name="Barry K.W."/>
            <person name="Haridas S."/>
            <person name="Chen C."/>
            <person name="Bauer D."/>
            <person name="Andreopoulos W."/>
            <person name="Pangilinan J."/>
            <person name="LaButti K."/>
            <person name="Riley R."/>
            <person name="Lipzen A."/>
            <person name="Clum A."/>
            <person name="Drula E."/>
            <person name="Henrissat B."/>
            <person name="Kohler A."/>
            <person name="Grigoriev I.V."/>
            <person name="Martin F.M."/>
            <person name="Hacquard S."/>
        </authorList>
    </citation>
    <scope>NUCLEOTIDE SEQUENCE</scope>
    <source>
        <strain evidence="2">MPI-SDFR-AT-0120</strain>
    </source>
</reference>
<gene>
    <name evidence="2" type="ORF">FB567DRAFT_586745</name>
</gene>
<keyword evidence="3" id="KW-1185">Reference proteome</keyword>
<protein>
    <submittedName>
        <fullName evidence="2">Uncharacterized protein</fullName>
    </submittedName>
</protein>
<evidence type="ECO:0000313" key="3">
    <source>
        <dbReference type="Proteomes" id="UP000813461"/>
    </source>
</evidence>
<keyword evidence="1" id="KW-0732">Signal</keyword>
<evidence type="ECO:0000313" key="2">
    <source>
        <dbReference type="EMBL" id="KAH7095419.1"/>
    </source>
</evidence>
<dbReference type="OrthoDB" id="3763959at2759"/>
<sequence length="139" mass="15370">MRLTSLTFVVTLLATAAVASQPDPVIHALLSTAFEMVDVEGECAKQACTVSHSDAATQCTPAKINKYRPACKDVMRRAGMRAHKQNNLDPSVREKMKDALRKARGFVTEEMAQDFMRGDAGDVDMEVAKVLQMIRRDEL</sequence>
<name>A0A8K0RJ41_9PLEO</name>
<accession>A0A8K0RJ41</accession>
<feature type="chain" id="PRO_5035455475" evidence="1">
    <location>
        <begin position="20"/>
        <end position="139"/>
    </location>
</feature>
<dbReference type="Proteomes" id="UP000813461">
    <property type="component" value="Unassembled WGS sequence"/>
</dbReference>
<proteinExistence type="predicted"/>